<dbReference type="AlphaFoldDB" id="A0A1C3U522"/>
<keyword evidence="2" id="KW-0732">Signal</keyword>
<gene>
    <name evidence="3" type="ORF">FHX61_000714</name>
</gene>
<reference evidence="3 4" key="1">
    <citation type="submission" date="2020-08" db="EMBL/GenBank/DDBJ databases">
        <title>Genomic Encyclopedia of Type Strains, Phase IV (KMG-V): Genome sequencing to study the core and pangenomes of soil and plant-associated prokaryotes.</title>
        <authorList>
            <person name="Whitman W."/>
        </authorList>
    </citation>
    <scope>NUCLEOTIDE SEQUENCE [LARGE SCALE GENOMIC DNA]</scope>
    <source>
        <strain evidence="3 4">SLV-2362</strain>
    </source>
</reference>
<dbReference type="Proteomes" id="UP000578036">
    <property type="component" value="Unassembled WGS sequence"/>
</dbReference>
<dbReference type="EMBL" id="JACHWF010000001">
    <property type="protein sequence ID" value="MBB3006098.1"/>
    <property type="molecule type" value="Genomic_DNA"/>
</dbReference>
<proteinExistence type="predicted"/>
<organism evidence="3 4">
    <name type="scientific">Cupriavidus alkaliphilus</name>
    <dbReference type="NCBI Taxonomy" id="942866"/>
    <lineage>
        <taxon>Bacteria</taxon>
        <taxon>Pseudomonadati</taxon>
        <taxon>Pseudomonadota</taxon>
        <taxon>Betaproteobacteria</taxon>
        <taxon>Burkholderiales</taxon>
        <taxon>Burkholderiaceae</taxon>
        <taxon>Cupriavidus</taxon>
    </lineage>
</organism>
<dbReference type="RefSeq" id="WP_092307315.1">
    <property type="nucleotide sequence ID" value="NZ_FMAD01000001.1"/>
</dbReference>
<evidence type="ECO:0000313" key="4">
    <source>
        <dbReference type="Proteomes" id="UP000578036"/>
    </source>
</evidence>
<feature type="compositionally biased region" description="Low complexity" evidence="1">
    <location>
        <begin position="171"/>
        <end position="181"/>
    </location>
</feature>
<feature type="region of interest" description="Disordered" evidence="1">
    <location>
        <begin position="151"/>
        <end position="193"/>
    </location>
</feature>
<protein>
    <submittedName>
        <fullName evidence="3">Uncharacterized protein</fullName>
    </submittedName>
</protein>
<sequence length="193" mass="19825">MKHLVLAACIGAFSLTTATAVMAQEPAKKTTTKKKSSTKKKAAAGAAAAAGTAAAVAPSGEKWQCELGNSLYIAGDMLRDEVLTVHWQGRDYKLPRQATVTGADRYYDARTGLDLVVIPSKAMLFNKNLGQRLADDCQSAAMQAGAAAPTQAGGLRAPATSPLLVTPPGGPTQVPGGPLLQTEGGQQPAAPKQ</sequence>
<keyword evidence="4" id="KW-1185">Reference proteome</keyword>
<evidence type="ECO:0000313" key="3">
    <source>
        <dbReference type="EMBL" id="MBB3006098.1"/>
    </source>
</evidence>
<feature type="chain" id="PRO_5043143803" evidence="2">
    <location>
        <begin position="24"/>
        <end position="193"/>
    </location>
</feature>
<evidence type="ECO:0000256" key="2">
    <source>
        <dbReference type="SAM" id="SignalP"/>
    </source>
</evidence>
<feature type="signal peptide" evidence="2">
    <location>
        <begin position="1"/>
        <end position="23"/>
    </location>
</feature>
<accession>A0A1C3U522</accession>
<evidence type="ECO:0000256" key="1">
    <source>
        <dbReference type="SAM" id="MobiDB-lite"/>
    </source>
</evidence>
<comment type="caution">
    <text evidence="3">The sequence shown here is derived from an EMBL/GenBank/DDBJ whole genome shotgun (WGS) entry which is preliminary data.</text>
</comment>
<name>A0A1C3U522_9BURK</name>